<reference evidence="2 3" key="1">
    <citation type="journal article" date="2019" name="Int. J. Syst. Evol. Microbiol.">
        <title>The Global Catalogue of Microorganisms (GCM) 10K type strain sequencing project: providing services to taxonomists for standard genome sequencing and annotation.</title>
        <authorList>
            <consortium name="The Broad Institute Genomics Platform"/>
            <consortium name="The Broad Institute Genome Sequencing Center for Infectious Disease"/>
            <person name="Wu L."/>
            <person name="Ma J."/>
        </authorList>
    </citation>
    <scope>NUCLEOTIDE SEQUENCE [LARGE SCALE GENOMIC DNA]</scope>
    <source>
        <strain evidence="2 3">JCM 16221</strain>
    </source>
</reference>
<feature type="domain" description="HTH marR-type" evidence="1">
    <location>
        <begin position="370"/>
        <end position="431"/>
    </location>
</feature>
<evidence type="ECO:0000259" key="1">
    <source>
        <dbReference type="Pfam" id="PF12802"/>
    </source>
</evidence>
<evidence type="ECO:0000313" key="2">
    <source>
        <dbReference type="EMBL" id="GAA2352827.1"/>
    </source>
</evidence>
<organism evidence="2 3">
    <name type="scientific">Saccharopolyspora halophila</name>
    <dbReference type="NCBI Taxonomy" id="405551"/>
    <lineage>
        <taxon>Bacteria</taxon>
        <taxon>Bacillati</taxon>
        <taxon>Actinomycetota</taxon>
        <taxon>Actinomycetes</taxon>
        <taxon>Pseudonocardiales</taxon>
        <taxon>Pseudonocardiaceae</taxon>
        <taxon>Saccharopolyspora</taxon>
    </lineage>
</organism>
<dbReference type="InterPro" id="IPR036388">
    <property type="entry name" value="WH-like_DNA-bd_sf"/>
</dbReference>
<dbReference type="Pfam" id="PF12802">
    <property type="entry name" value="MarR_2"/>
    <property type="match status" value="1"/>
</dbReference>
<dbReference type="InterPro" id="IPR000835">
    <property type="entry name" value="HTH_MarR-typ"/>
</dbReference>
<name>A0ABN3GIW6_9PSEU</name>
<keyword evidence="3" id="KW-1185">Reference proteome</keyword>
<protein>
    <recommendedName>
        <fullName evidence="1">HTH marR-type domain-containing protein</fullName>
    </recommendedName>
</protein>
<proteinExistence type="predicted"/>
<comment type="caution">
    <text evidence="2">The sequence shown here is derived from an EMBL/GenBank/DDBJ whole genome shotgun (WGS) entry which is preliminary data.</text>
</comment>
<dbReference type="EMBL" id="BAAARA010000010">
    <property type="protein sequence ID" value="GAA2352827.1"/>
    <property type="molecule type" value="Genomic_DNA"/>
</dbReference>
<dbReference type="InterPro" id="IPR036390">
    <property type="entry name" value="WH_DNA-bd_sf"/>
</dbReference>
<dbReference type="Proteomes" id="UP001501218">
    <property type="component" value="Unassembled WGS sequence"/>
</dbReference>
<dbReference type="Gene3D" id="1.10.10.10">
    <property type="entry name" value="Winged helix-like DNA-binding domain superfamily/Winged helix DNA-binding domain"/>
    <property type="match status" value="1"/>
</dbReference>
<dbReference type="SUPFAM" id="SSF46785">
    <property type="entry name" value="Winged helix' DNA-binding domain"/>
    <property type="match status" value="1"/>
</dbReference>
<gene>
    <name evidence="2" type="ORF">GCM10009854_33560</name>
</gene>
<accession>A0ABN3GIW6</accession>
<evidence type="ECO:0000313" key="3">
    <source>
        <dbReference type="Proteomes" id="UP001501218"/>
    </source>
</evidence>
<sequence length="450" mass="48513">MTGSRVREILGRFGRGNRIQVAGMSAMIGVLVHDRHQGSFHRAARSSSGTDLRWSTYREPSQAPERLRDLVSDTTPDGLLVDQHAAGALRGQLPESLPLNIVAPTATELAMAIARMRARFPERHLASVDGFGQDELREVTDPLELAATAAPHPREASLEQIVEHHRKTLRDGGVAITSHPGAGEVLANDGPVVQIDLSPATIRAGLNELRLRADAARAEGMRFAAGVFQVRNGHDVESARAGMREILLRDDTLSGAWVEKHGRRGLVVFAHRALLERNTDGWQVVPALEDARIQLDIRAAAGFGIGASVTAGISLAERAVVRAEAEEHPCAFLVQDSGTIIGPIGGGYRRSRYTYRDHGAAVERLATEVGLSPTTLSRLAALEQEVHGRALTPSELAALLGITDPSGRRLIRKLQAADLVSAEGSAHSARRGRPTRLYRLRLTDTLGPLT</sequence>